<dbReference type="SUPFAM" id="SSF141371">
    <property type="entry name" value="PilZ domain-like"/>
    <property type="match status" value="1"/>
</dbReference>
<protein>
    <submittedName>
        <fullName evidence="2">PilZ domain-containing protein</fullName>
    </submittedName>
</protein>
<dbReference type="Gene3D" id="2.40.10.220">
    <property type="entry name" value="predicted glycosyltransferase like domains"/>
    <property type="match status" value="1"/>
</dbReference>
<gene>
    <name evidence="2" type="ORF">ET418_06365</name>
</gene>
<feature type="domain" description="PilZ" evidence="1">
    <location>
        <begin position="5"/>
        <end position="89"/>
    </location>
</feature>
<evidence type="ECO:0000313" key="3">
    <source>
        <dbReference type="Proteomes" id="UP000324298"/>
    </source>
</evidence>
<comment type="caution">
    <text evidence="2">The sequence shown here is derived from an EMBL/GenBank/DDBJ whole genome shotgun (WGS) entry which is preliminary data.</text>
</comment>
<dbReference type="EMBL" id="SRSD01000003">
    <property type="protein sequence ID" value="KAA0893429.1"/>
    <property type="molecule type" value="Genomic_DNA"/>
</dbReference>
<dbReference type="OrthoDB" id="5405587at2"/>
<dbReference type="Pfam" id="PF07238">
    <property type="entry name" value="PilZ"/>
    <property type="match status" value="1"/>
</dbReference>
<evidence type="ECO:0000259" key="1">
    <source>
        <dbReference type="Pfam" id="PF07238"/>
    </source>
</evidence>
<organism evidence="2 3">
    <name type="scientific">Oryzomonas rubra</name>
    <dbReference type="NCBI Taxonomy" id="2509454"/>
    <lineage>
        <taxon>Bacteria</taxon>
        <taxon>Pseudomonadati</taxon>
        <taxon>Thermodesulfobacteriota</taxon>
        <taxon>Desulfuromonadia</taxon>
        <taxon>Geobacterales</taxon>
        <taxon>Geobacteraceae</taxon>
        <taxon>Oryzomonas</taxon>
    </lineage>
</organism>
<evidence type="ECO:0000313" key="2">
    <source>
        <dbReference type="EMBL" id="KAA0893429.1"/>
    </source>
</evidence>
<reference evidence="2 3" key="1">
    <citation type="submission" date="2019-04" db="EMBL/GenBank/DDBJ databases">
        <title>Geobacter ruber sp. nov., ferric-reducing bacteria isolated from paddy soil.</title>
        <authorList>
            <person name="Xu Z."/>
            <person name="Masuda Y."/>
            <person name="Itoh H."/>
            <person name="Senoo K."/>
        </authorList>
    </citation>
    <scope>NUCLEOTIDE SEQUENCE [LARGE SCALE GENOMIC DNA]</scope>
    <source>
        <strain evidence="2 3">Red88</strain>
    </source>
</reference>
<proteinExistence type="predicted"/>
<dbReference type="Proteomes" id="UP000324298">
    <property type="component" value="Unassembled WGS sequence"/>
</dbReference>
<dbReference type="InterPro" id="IPR009875">
    <property type="entry name" value="PilZ_domain"/>
</dbReference>
<accession>A0A5A9XMQ5</accession>
<name>A0A5A9XMQ5_9BACT</name>
<dbReference type="RefSeq" id="WP_149306744.1">
    <property type="nucleotide sequence ID" value="NZ_SRSD01000003.1"/>
</dbReference>
<keyword evidence="3" id="KW-1185">Reference proteome</keyword>
<sequence length="93" mass="10439">MENTRISERIEAPLDIKVTWPAAQQVKRAVTRDFSDSGAFVLVAFEPHPPVDTEMHLQLNGLVLGKEPPVLKARVVRVTDEGVAFRFVRDEAE</sequence>
<dbReference type="AlphaFoldDB" id="A0A5A9XMQ5"/>
<dbReference type="GO" id="GO:0035438">
    <property type="term" value="F:cyclic-di-GMP binding"/>
    <property type="evidence" value="ECO:0007669"/>
    <property type="project" value="InterPro"/>
</dbReference>